<dbReference type="HAMAP" id="MF_01270">
    <property type="entry name" value="AnhMurNAc_kinase"/>
    <property type="match status" value="1"/>
</dbReference>
<dbReference type="AlphaFoldDB" id="A0A1E3XAH7"/>
<keyword evidence="1" id="KW-0067">ATP-binding</keyword>
<dbReference type="GO" id="GO:0097175">
    <property type="term" value="P:1,6-anhydro-N-acetyl-beta-muramic acid catabolic process"/>
    <property type="evidence" value="ECO:0007669"/>
    <property type="project" value="UniProtKB-UniRule"/>
</dbReference>
<dbReference type="GO" id="GO:0006040">
    <property type="term" value="P:amino sugar metabolic process"/>
    <property type="evidence" value="ECO:0007669"/>
    <property type="project" value="InterPro"/>
</dbReference>
<dbReference type="PANTHER" id="PTHR30605">
    <property type="entry name" value="ANHYDRO-N-ACETYLMURAMIC ACID KINASE"/>
    <property type="match status" value="1"/>
</dbReference>
<dbReference type="UniPathway" id="UPA00544"/>
<organism evidence="2 3">
    <name type="scientific">Candidatus Scalindua rubra</name>
    <dbReference type="NCBI Taxonomy" id="1872076"/>
    <lineage>
        <taxon>Bacteria</taxon>
        <taxon>Pseudomonadati</taxon>
        <taxon>Planctomycetota</taxon>
        <taxon>Candidatus Brocadiia</taxon>
        <taxon>Candidatus Brocadiales</taxon>
        <taxon>Candidatus Scalinduaceae</taxon>
        <taxon>Candidatus Scalindua</taxon>
    </lineage>
</organism>
<dbReference type="GO" id="GO:0005524">
    <property type="term" value="F:ATP binding"/>
    <property type="evidence" value="ECO:0007669"/>
    <property type="project" value="UniProtKB-UniRule"/>
</dbReference>
<dbReference type="EC" id="2.7.1.170" evidence="1"/>
<keyword evidence="1 2" id="KW-0418">Kinase</keyword>
<comment type="similarity">
    <text evidence="1">Belongs to the anhydro-N-acetylmuramic acid kinase family.</text>
</comment>
<comment type="caution">
    <text evidence="2">The sequence shown here is derived from an EMBL/GenBank/DDBJ whole genome shotgun (WGS) entry which is preliminary data.</text>
</comment>
<evidence type="ECO:0000313" key="2">
    <source>
        <dbReference type="EMBL" id="ODS32635.1"/>
    </source>
</evidence>
<dbReference type="EMBL" id="MAYW01000054">
    <property type="protein sequence ID" value="ODS32635.1"/>
    <property type="molecule type" value="Genomic_DNA"/>
</dbReference>
<sequence>MSIENLVHLKRKKTRNVVGLMSGTSCDGVDACMARITGNGLSSKIDIIEFETYPYKKEIRELIFNASQKQTASVDKVCQLNFTLGKLFADAVKQIARKSSVSISKIDIVGSHGQTIYHISSLKKKTNREVRSTLQIGEPSVIAQETGVTTVADFRTRDIAAGGEGAPLVPYADFILFGGDKIGRAIQNIGGISNVTFLPADCGINDVIAFDNGPGNMIIDRFAEIITDGKFKYDKNGELASKGKLNQGLLKRLCAHPYLSKHPPKSTGREDFGIQFSDDLYKETDQANIDILDTFTTVTAFTAKSISDSYRKFIQPLYKIAEVVISGGGVRNSVLLKFLKDYLKDIKIRKVDEFGIPSDAKEALAFAILANETICGNPGNVPSVTGAGKSVILGKIIPGG</sequence>
<dbReference type="InterPro" id="IPR043129">
    <property type="entry name" value="ATPase_NBD"/>
</dbReference>
<dbReference type="SUPFAM" id="SSF53067">
    <property type="entry name" value="Actin-like ATPase domain"/>
    <property type="match status" value="1"/>
</dbReference>
<dbReference type="NCBIfam" id="NF007148">
    <property type="entry name" value="PRK09585.3-2"/>
    <property type="match status" value="1"/>
</dbReference>
<proteinExistence type="inferred from homology"/>
<accession>A0A1E3XAH7</accession>
<evidence type="ECO:0000313" key="3">
    <source>
        <dbReference type="Proteomes" id="UP000094056"/>
    </source>
</evidence>
<feature type="binding site" evidence="1">
    <location>
        <begin position="23"/>
        <end position="30"/>
    </location>
    <ligand>
        <name>ATP</name>
        <dbReference type="ChEBI" id="CHEBI:30616"/>
    </ligand>
</feature>
<reference evidence="2 3" key="1">
    <citation type="submission" date="2016-07" db="EMBL/GenBank/DDBJ databases">
        <title>Draft genome of Scalindua rubra, obtained from a brine-seawater interface in the Red Sea, sheds light on salt adaptation in anammox bacteria.</title>
        <authorList>
            <person name="Speth D.R."/>
            <person name="Lagkouvardos I."/>
            <person name="Wang Y."/>
            <person name="Qian P.-Y."/>
            <person name="Dutilh B.E."/>
            <person name="Jetten M.S."/>
        </authorList>
    </citation>
    <scope>NUCLEOTIDE SEQUENCE [LARGE SCALE GENOMIC DNA]</scope>
    <source>
        <strain evidence="2">BSI-1</strain>
    </source>
</reference>
<dbReference type="PANTHER" id="PTHR30605:SF0">
    <property type="entry name" value="ANHYDRO-N-ACETYLMURAMIC ACID KINASE"/>
    <property type="match status" value="1"/>
</dbReference>
<dbReference type="NCBIfam" id="NF007142">
    <property type="entry name" value="PRK09585.2-1"/>
    <property type="match status" value="1"/>
</dbReference>
<dbReference type="Gene3D" id="3.30.420.40">
    <property type="match status" value="2"/>
</dbReference>
<protein>
    <recommendedName>
        <fullName evidence="1">Anhydro-N-acetylmuramic acid kinase</fullName>
        <ecNumber evidence="1">2.7.1.170</ecNumber>
    </recommendedName>
    <alternativeName>
        <fullName evidence="1">AnhMurNAc kinase</fullName>
    </alternativeName>
</protein>
<dbReference type="GO" id="GO:0016301">
    <property type="term" value="F:kinase activity"/>
    <property type="evidence" value="ECO:0007669"/>
    <property type="project" value="UniProtKB-KW"/>
</dbReference>
<comment type="pathway">
    <text evidence="1">Cell wall biogenesis; peptidoglycan recycling.</text>
</comment>
<evidence type="ECO:0000256" key="1">
    <source>
        <dbReference type="HAMAP-Rule" id="MF_01270"/>
    </source>
</evidence>
<dbReference type="CDD" id="cd24050">
    <property type="entry name" value="ASKHA_NBD_ANMK"/>
    <property type="match status" value="1"/>
</dbReference>
<dbReference type="UniPathway" id="UPA00343"/>
<name>A0A1E3XAH7_9BACT</name>
<dbReference type="InterPro" id="IPR005338">
    <property type="entry name" value="Anhydro_N_Ac-Mur_kinase"/>
</dbReference>
<keyword evidence="1" id="KW-0808">Transferase</keyword>
<dbReference type="PATRIC" id="fig|1872076.5.peg.2634"/>
<keyword evidence="1" id="KW-0547">Nucleotide-binding</keyword>
<dbReference type="GO" id="GO:0016773">
    <property type="term" value="F:phosphotransferase activity, alcohol group as acceptor"/>
    <property type="evidence" value="ECO:0007669"/>
    <property type="project" value="UniProtKB-UniRule"/>
</dbReference>
<keyword evidence="1" id="KW-0119">Carbohydrate metabolism</keyword>
<comment type="function">
    <text evidence="1">Catalyzes the specific phosphorylation of 1,6-anhydro-N-acetylmuramic acid (anhMurNAc) with the simultaneous cleavage of the 1,6-anhydro ring, generating MurNAc-6-P. Is required for the utilization of anhMurNAc either imported from the medium or derived from its own cell wall murein, and thus plays a role in cell wall recycling.</text>
</comment>
<comment type="pathway">
    <text evidence="1">Amino-sugar metabolism; 1,6-anhydro-N-acetylmuramate degradation.</text>
</comment>
<dbReference type="GO" id="GO:0009254">
    <property type="term" value="P:peptidoglycan turnover"/>
    <property type="evidence" value="ECO:0007669"/>
    <property type="project" value="UniProtKB-UniRule"/>
</dbReference>
<dbReference type="Pfam" id="PF03702">
    <property type="entry name" value="AnmK"/>
    <property type="match status" value="1"/>
</dbReference>
<dbReference type="Proteomes" id="UP000094056">
    <property type="component" value="Unassembled WGS sequence"/>
</dbReference>
<gene>
    <name evidence="1" type="primary">anmK</name>
    <name evidence="2" type="ORF">SCARUB_02236</name>
</gene>
<comment type="catalytic activity">
    <reaction evidence="1">
        <text>1,6-anhydro-N-acetyl-beta-muramate + ATP + H2O = N-acetyl-D-muramate 6-phosphate + ADP + H(+)</text>
        <dbReference type="Rhea" id="RHEA:24952"/>
        <dbReference type="ChEBI" id="CHEBI:15377"/>
        <dbReference type="ChEBI" id="CHEBI:15378"/>
        <dbReference type="ChEBI" id="CHEBI:30616"/>
        <dbReference type="ChEBI" id="CHEBI:58690"/>
        <dbReference type="ChEBI" id="CHEBI:58722"/>
        <dbReference type="ChEBI" id="CHEBI:456216"/>
        <dbReference type="EC" id="2.7.1.170"/>
    </reaction>
</comment>